<protein>
    <recommendedName>
        <fullName evidence="1">Sacsin/Nov domain-containing protein</fullName>
    </recommendedName>
</protein>
<dbReference type="Proteomes" id="UP001301728">
    <property type="component" value="Unassembled WGS sequence"/>
</dbReference>
<dbReference type="InterPro" id="IPR052972">
    <property type="entry name" value="Sacsin_chaperone_reg"/>
</dbReference>
<proteinExistence type="predicted"/>
<dbReference type="SUPFAM" id="SSF55874">
    <property type="entry name" value="ATPase domain of HSP90 chaperone/DNA topoisomerase II/histidine kinase"/>
    <property type="match status" value="1"/>
</dbReference>
<dbReference type="PANTHER" id="PTHR15600:SF42">
    <property type="entry name" value="SACSIN"/>
    <property type="match status" value="1"/>
</dbReference>
<dbReference type="NCBIfam" id="NF047352">
    <property type="entry name" value="P_loop_sacsin"/>
    <property type="match status" value="1"/>
</dbReference>
<evidence type="ECO:0000313" key="3">
    <source>
        <dbReference type="Proteomes" id="UP001301728"/>
    </source>
</evidence>
<dbReference type="RefSeq" id="WP_323275976.1">
    <property type="nucleotide sequence ID" value="NZ_JAYGHT010000011.1"/>
</dbReference>
<organism evidence="2 3">
    <name type="scientific">Limnoraphis robusta CCNP1315</name>
    <dbReference type="NCBI Taxonomy" id="3110306"/>
    <lineage>
        <taxon>Bacteria</taxon>
        <taxon>Bacillati</taxon>
        <taxon>Cyanobacteriota</taxon>
        <taxon>Cyanophyceae</taxon>
        <taxon>Oscillatoriophycideae</taxon>
        <taxon>Oscillatoriales</taxon>
        <taxon>Sirenicapillariaceae</taxon>
        <taxon>Limnoraphis</taxon>
    </lineage>
</organism>
<accession>A0ABU5TUG3</accession>
<dbReference type="Gene3D" id="3.30.565.10">
    <property type="entry name" value="Histidine kinase-like ATPase, C-terminal domain"/>
    <property type="match status" value="1"/>
</dbReference>
<feature type="domain" description="Sacsin/Nov" evidence="1">
    <location>
        <begin position="15"/>
        <end position="250"/>
    </location>
</feature>
<dbReference type="EMBL" id="JAYGHT010000011">
    <property type="protein sequence ID" value="MEA5518534.1"/>
    <property type="molecule type" value="Genomic_DNA"/>
</dbReference>
<comment type="caution">
    <text evidence="2">The sequence shown here is derived from an EMBL/GenBank/DDBJ whole genome shotgun (WGS) entry which is preliminary data.</text>
</comment>
<dbReference type="InterPro" id="IPR058210">
    <property type="entry name" value="SACS/Nov_dom"/>
</dbReference>
<evidence type="ECO:0000313" key="2">
    <source>
        <dbReference type="EMBL" id="MEA5518534.1"/>
    </source>
</evidence>
<keyword evidence="3" id="KW-1185">Reference proteome</keyword>
<name>A0ABU5TUG3_9CYAN</name>
<gene>
    <name evidence="2" type="ORF">VB854_06185</name>
</gene>
<dbReference type="PANTHER" id="PTHR15600">
    <property type="entry name" value="SACSIN"/>
    <property type="match status" value="1"/>
</dbReference>
<dbReference type="Pfam" id="PF25794">
    <property type="entry name" value="SACS"/>
    <property type="match status" value="1"/>
</dbReference>
<sequence>MSDELITGTSFYQFEPLIARLRGIIRDYPEGVGIIKELIQNADDARATQVEITLDWRTHRASNLPDERMVRLLGPAMLIYNNSIFTERDFNSIRSLGQSEKAQDLQKTGRFGVGFNAVYHVTDYPSFISRNRLIFFDPHGNAVPGTSRQEPGREWIFAPRWWENYPDFMKVYEAGGLPKNSEDFQGTLFRLPLRTKAQAKESEIRKQAFTESNIRELLQELIASGEELLLFLKSVQSIHVYEIPADSEGTREEILRITTKNPQEVQEARQKILNAIPDDFNLLIEHCRHQDAAAISYRHEIETVSLKQTITSIWRVAQVIRIDDGEELANVITAMYESQEKVLPWAAAAARISTSCQGEKTEPIRGRVYCFLPLPLETEFPIHINGFFNLNSSRDNLSSDLGQTGKDSPRAIWNQLLVRHVVSHACANLIADLVEDLGQYNPQEYYQLWPIQKITTSKALEHLNDYTIRLLYCKPVVRSAVEHREPDIQDNIKVISSTRWVCPNTVKILSGDWYKHLLEPLRVEKIDIAEPQLPQAIISAFEAFNCKIKPFYPADLRQHLIEHRSLNVELKDAPKPCLKRLDWIYHLLRYCVNDGYSDLRGLPLAVLANNKLEVFGYNSTGTVYFDNARIKVDNTYISLVREIFVSYPEWFLHPNLSGIVSTSYTGVSEMTPLEVASKLTLILDTQDTEGLTLNFDNTELPNTEWLTKVYQYFTNYLPSRDANTVQDKLKTIPLVPATDGKLYRAGSATTPLIFDESISGSISQQTLESLQYFGVKIVNASPNLEKAIIDFAKKQPNQLIWFLTGSDVVDTIHSHYKPGLSPYHPEHCEVLLDFLADKKWVAGDNKYNDERLEKLRQLPIYLTVYDEVVNLTDEPVYLPKDGYQPPEIGGELKLLKLGNLQTKWLKFFQVLEVPVLDKVTFIQDCLLREYPYLSDEEQLIALAWIRDNLNSIKSDLQENPSNYSQLLDKIKKARLVRCNDGRLRSPTLIYHPEREIVKTILGNQAVFPDVEFYAEELENWLKFFSQLGMQDSPNAEDIFACIEQFIQMAIRSGIDTVRYSLLEIFSYVVKNSNILDHRVNNGSKNLAEALGEKAWLAVEQNLEFINNYAAAISPANRLYKADEVCFVDEAYWVASQKPIFSIEKKQIPQHIQEKLGFIIIAPADVLNHFEAVIQTWETLEEPTPQKAEITLNSVRQIYQYLYENFVDNRQTTEEQRQNIRERFEGRCCLWDESSQTFWKPVHVFTEPVPFFGKRRTTISFCHKIGEVYQLLGQRQSPIVEDYLCFIEEIAEEQETGFLTLTEEDLNNFQKNPVSQPQETQQETGFLTLVEEDINSIIQVFKRLELQLDLEEKSVNNILLLTAANLLCEATEILIPDAPWRKDYIEPKRLLHPQISPKLAKRSGSLSLLRDVSEQPVDVHPTEDIQSLQWCQKWQFTINSTEFLEGLKRLFVHEQDLEFICDSNFLTQVKVQPVSQISVNLFLQDELQIAEDVPGTDYFDTSQNTFYILSSPNRWIMLSYLTESLNHHLGEFGLENLLPLASLIDAKPTQIHSLLDELRICSLSSSQYSETASSEITSSKEFAKTLYKNLGYDTINLGNNKVFDWSCQSESLPEIQVIVKTLDSSSVTLSLQEQEWLFLKQTPTAELLIVCFSVSNPNRPEMIQIREVWQTLQQAELNQGIEFSADSNDLILNWNLIANGSYPTVTKLESTTKTQRHQEQESL</sequence>
<dbReference type="InterPro" id="IPR036890">
    <property type="entry name" value="HATPase_C_sf"/>
</dbReference>
<reference evidence="2 3" key="1">
    <citation type="submission" date="2023-12" db="EMBL/GenBank/DDBJ databases">
        <title>Baltic Sea Cyanobacteria.</title>
        <authorList>
            <person name="Delbaje E."/>
            <person name="Fewer D.P."/>
            <person name="Shishido T.K."/>
        </authorList>
    </citation>
    <scope>NUCLEOTIDE SEQUENCE [LARGE SCALE GENOMIC DNA]</scope>
    <source>
        <strain evidence="2 3">CCNP 1315</strain>
    </source>
</reference>
<evidence type="ECO:0000259" key="1">
    <source>
        <dbReference type="Pfam" id="PF25794"/>
    </source>
</evidence>